<organism evidence="1 2">
    <name type="scientific">Naganishia cerealis</name>
    <dbReference type="NCBI Taxonomy" id="610337"/>
    <lineage>
        <taxon>Eukaryota</taxon>
        <taxon>Fungi</taxon>
        <taxon>Dikarya</taxon>
        <taxon>Basidiomycota</taxon>
        <taxon>Agaricomycotina</taxon>
        <taxon>Tremellomycetes</taxon>
        <taxon>Filobasidiales</taxon>
        <taxon>Filobasidiaceae</taxon>
        <taxon>Naganishia</taxon>
    </lineage>
</organism>
<accession>A0ACC2W5C2</accession>
<protein>
    <submittedName>
        <fullName evidence="1">Uncharacterized protein</fullName>
    </submittedName>
</protein>
<sequence>MSLTDCCSTGFKHEGTPDGTISTIGGLETYSVGAEYGWEKIVVIFTDIFGHKFLNNQLLADQLSKSGKFQVLIPDILEGDPIADFGSFDAKTWIPKHNHDRIKGIVDPFLKQIVEKEQPKAIYGIAHCFGAPQVFRQLTKDGYLTRGAVAHPSMVTKEDLEKVEKPLLISTGPDDAAFGRELRNQTIDILTEKDVIFQMDIFSGADHGYQVRGDITVPRIKYAKEKTTYDQVAFFSRL</sequence>
<reference evidence="1" key="1">
    <citation type="submission" date="2023-04" db="EMBL/GenBank/DDBJ databases">
        <title>Draft Genome sequencing of Naganishia species isolated from polar environments using Oxford Nanopore Technology.</title>
        <authorList>
            <person name="Leo P."/>
            <person name="Venkateswaran K."/>
        </authorList>
    </citation>
    <scope>NUCLEOTIDE SEQUENCE</scope>
    <source>
        <strain evidence="1">MNA-CCFEE 5261</strain>
    </source>
</reference>
<comment type="caution">
    <text evidence="1">The sequence shown here is derived from an EMBL/GenBank/DDBJ whole genome shotgun (WGS) entry which is preliminary data.</text>
</comment>
<dbReference type="EMBL" id="JASBWR010000030">
    <property type="protein sequence ID" value="KAJ9106535.1"/>
    <property type="molecule type" value="Genomic_DNA"/>
</dbReference>
<name>A0ACC2W5C2_9TREE</name>
<gene>
    <name evidence="1" type="ORF">QFC19_003267</name>
</gene>
<proteinExistence type="predicted"/>
<dbReference type="Proteomes" id="UP001241377">
    <property type="component" value="Unassembled WGS sequence"/>
</dbReference>
<evidence type="ECO:0000313" key="2">
    <source>
        <dbReference type="Proteomes" id="UP001241377"/>
    </source>
</evidence>
<evidence type="ECO:0000313" key="1">
    <source>
        <dbReference type="EMBL" id="KAJ9106535.1"/>
    </source>
</evidence>
<keyword evidence="2" id="KW-1185">Reference proteome</keyword>